<evidence type="ECO:0000256" key="8">
    <source>
        <dbReference type="SAM" id="MobiDB-lite"/>
    </source>
</evidence>
<evidence type="ECO:0000256" key="1">
    <source>
        <dbReference type="ARBA" id="ARBA00004123"/>
    </source>
</evidence>
<proteinExistence type="inferred from homology"/>
<keyword evidence="3" id="KW-0805">Transcription regulation</keyword>
<dbReference type="PANTHER" id="PTHR21051:SF4">
    <property type="entry name" value="CAMP-RESPONSIVE ELEMENT-BINDING PROTEIN-LIKE 2"/>
    <property type="match status" value="1"/>
</dbReference>
<evidence type="ECO:0000256" key="7">
    <source>
        <dbReference type="ARBA" id="ARBA00023242"/>
    </source>
</evidence>
<feature type="compositionally biased region" description="Basic and acidic residues" evidence="8">
    <location>
        <begin position="24"/>
        <end position="33"/>
    </location>
</feature>
<dbReference type="GO" id="GO:0003700">
    <property type="term" value="F:DNA-binding transcription factor activity"/>
    <property type="evidence" value="ECO:0007669"/>
    <property type="project" value="InterPro"/>
</dbReference>
<gene>
    <name evidence="9" type="ORF">FSP39_024943</name>
</gene>
<feature type="region of interest" description="Disordered" evidence="8">
    <location>
        <begin position="24"/>
        <end position="43"/>
    </location>
</feature>
<keyword evidence="7" id="KW-0539">Nucleus</keyword>
<organism evidence="9 10">
    <name type="scientific">Pinctada imbricata</name>
    <name type="common">Atlantic pearl-oyster</name>
    <name type="synonym">Pinctada martensii</name>
    <dbReference type="NCBI Taxonomy" id="66713"/>
    <lineage>
        <taxon>Eukaryota</taxon>
        <taxon>Metazoa</taxon>
        <taxon>Spiralia</taxon>
        <taxon>Lophotrochozoa</taxon>
        <taxon>Mollusca</taxon>
        <taxon>Bivalvia</taxon>
        <taxon>Autobranchia</taxon>
        <taxon>Pteriomorphia</taxon>
        <taxon>Pterioida</taxon>
        <taxon>Pterioidea</taxon>
        <taxon>Pteriidae</taxon>
        <taxon>Pinctada</taxon>
    </lineage>
</organism>
<dbReference type="PANTHER" id="PTHR21051">
    <property type="entry name" value="CAMP-RESPONSIVE ELEMENT-BINDING PROTEIN-LIKE 2"/>
    <property type="match status" value="1"/>
</dbReference>
<keyword evidence="6" id="KW-0804">Transcription</keyword>
<evidence type="ECO:0008006" key="11">
    <source>
        <dbReference type="Google" id="ProtNLM"/>
    </source>
</evidence>
<dbReference type="Gene3D" id="1.20.5.170">
    <property type="match status" value="1"/>
</dbReference>
<feature type="compositionally biased region" description="Low complexity" evidence="8">
    <location>
        <begin position="134"/>
        <end position="166"/>
    </location>
</feature>
<reference evidence="9" key="1">
    <citation type="submission" date="2019-08" db="EMBL/GenBank/DDBJ databases">
        <title>The improved chromosome-level genome for the pearl oyster Pinctada fucata martensii using PacBio sequencing and Hi-C.</title>
        <authorList>
            <person name="Zheng Z."/>
        </authorList>
    </citation>
    <scope>NUCLEOTIDE SEQUENCE</scope>
    <source>
        <strain evidence="9">ZZ-2019</strain>
        <tissue evidence="9">Adductor muscle</tissue>
    </source>
</reference>
<comment type="caution">
    <text evidence="9">The sequence shown here is derived from an EMBL/GenBank/DDBJ whole genome shotgun (WGS) entry which is preliminary data.</text>
</comment>
<comment type="similarity">
    <text evidence="2">Belongs to the bZIP family. ATF subfamily.</text>
</comment>
<keyword evidence="4" id="KW-0238">DNA-binding</keyword>
<protein>
    <recommendedName>
        <fullName evidence="11">BZIP domain-containing protein</fullName>
    </recommendedName>
</protein>
<dbReference type="SUPFAM" id="SSF57959">
    <property type="entry name" value="Leucine zipper domain"/>
    <property type="match status" value="1"/>
</dbReference>
<evidence type="ECO:0000256" key="3">
    <source>
        <dbReference type="ARBA" id="ARBA00023015"/>
    </source>
</evidence>
<dbReference type="InterPro" id="IPR039250">
    <property type="entry name" value="CREBL2/REPTOR-BP"/>
</dbReference>
<evidence type="ECO:0000256" key="2">
    <source>
        <dbReference type="ARBA" id="ARBA00009050"/>
    </source>
</evidence>
<evidence type="ECO:0000256" key="5">
    <source>
        <dbReference type="ARBA" id="ARBA00023159"/>
    </source>
</evidence>
<evidence type="ECO:0000313" key="9">
    <source>
        <dbReference type="EMBL" id="KAK3088880.1"/>
    </source>
</evidence>
<feature type="compositionally biased region" description="Acidic residues" evidence="8">
    <location>
        <begin position="175"/>
        <end position="186"/>
    </location>
</feature>
<sequence length="595" mass="67011">MSESKDFKVMGRCIQQEDEHKIKDGSVEVDRTKRTGRRPGRRPIKVDQKIKLERSRQSARECRARKKLRYQYLEDLVKNREQAIFALKDELELYKRLCKEVDFGKVTDELKQVLEDSRHKYGQSKLHMAGDTDSSSSPAISSSSPAISSSSPAISSSSVSQGFGSSEHMMTDDSNSTEDLDREDEQSSSLPNSLQGSMNELNEIRNEQVPRHNKVAGLLSMPKKMFGMHQNSVTSNRKILENDDILKDIKLRSAKSIETQSNSVTGERNCTYPSQESSTYTGKLFPEKRLSNLRELLTCQSEPMEVKIPNMQHNVMSTCSNGTGNSKSAIGTYNLYSSISPNQKSTLTETIDLSSRLHNSSAQMMVTSPNSGTKPQDSSFQNIVINRPRINNFSVNQRFPTLSGPHGNIQQQIQLKQEQQHSRASNFNSAMMLPTRIDFSECSNTNYVQARNGGTNPSFPSSVRTFEKPVSQPSCNFFKTNERTVTEKDNIRNNSGNFSIDFMDMDIDQLKSVYIDSCDDVKNDPINFDIGCSSSKISVNEARSGDRLDDSSNNRTRYQFGKRRSQSDPVAEISEGQFDASSQSWDFLDDMMLKN</sequence>
<evidence type="ECO:0000256" key="6">
    <source>
        <dbReference type="ARBA" id="ARBA00023163"/>
    </source>
</evidence>
<dbReference type="EMBL" id="VSWD01000011">
    <property type="protein sequence ID" value="KAK3088880.1"/>
    <property type="molecule type" value="Genomic_DNA"/>
</dbReference>
<keyword evidence="10" id="KW-1185">Reference proteome</keyword>
<name>A0AA88XNV0_PINIB</name>
<dbReference type="GO" id="GO:0003677">
    <property type="term" value="F:DNA binding"/>
    <property type="evidence" value="ECO:0007669"/>
    <property type="project" value="UniProtKB-KW"/>
</dbReference>
<feature type="compositionally biased region" description="Basic residues" evidence="8">
    <location>
        <begin position="34"/>
        <end position="43"/>
    </location>
</feature>
<evidence type="ECO:0000313" key="10">
    <source>
        <dbReference type="Proteomes" id="UP001186944"/>
    </source>
</evidence>
<dbReference type="GO" id="GO:0005634">
    <property type="term" value="C:nucleus"/>
    <property type="evidence" value="ECO:0007669"/>
    <property type="project" value="UniProtKB-SubCell"/>
</dbReference>
<evidence type="ECO:0000256" key="4">
    <source>
        <dbReference type="ARBA" id="ARBA00023125"/>
    </source>
</evidence>
<dbReference type="Proteomes" id="UP001186944">
    <property type="component" value="Unassembled WGS sequence"/>
</dbReference>
<feature type="region of interest" description="Disordered" evidence="8">
    <location>
        <begin position="541"/>
        <end position="569"/>
    </location>
</feature>
<dbReference type="CDD" id="cd14709">
    <property type="entry name" value="bZIP_CREBL2"/>
    <property type="match status" value="1"/>
</dbReference>
<feature type="compositionally biased region" description="Basic and acidic residues" evidence="8">
    <location>
        <begin position="543"/>
        <end position="552"/>
    </location>
</feature>
<comment type="subcellular location">
    <subcellularLocation>
        <location evidence="1">Nucleus</location>
    </subcellularLocation>
</comment>
<accession>A0AA88XNV0</accession>
<keyword evidence="5" id="KW-0010">Activator</keyword>
<feature type="compositionally biased region" description="Polar residues" evidence="8">
    <location>
        <begin position="187"/>
        <end position="197"/>
    </location>
</feature>
<dbReference type="AlphaFoldDB" id="A0AA88XNV0"/>
<dbReference type="InterPro" id="IPR046347">
    <property type="entry name" value="bZIP_sf"/>
</dbReference>
<feature type="region of interest" description="Disordered" evidence="8">
    <location>
        <begin position="121"/>
        <end position="197"/>
    </location>
</feature>